<proteinExistence type="predicted"/>
<name>A0AAW9ACU3_9BACL</name>
<evidence type="ECO:0008006" key="3">
    <source>
        <dbReference type="Google" id="ProtNLM"/>
    </source>
</evidence>
<dbReference type="PROSITE" id="PS51257">
    <property type="entry name" value="PROKAR_LIPOPROTEIN"/>
    <property type="match status" value="1"/>
</dbReference>
<dbReference type="Proteomes" id="UP001271648">
    <property type="component" value="Unassembled WGS sequence"/>
</dbReference>
<comment type="caution">
    <text evidence="1">The sequence shown here is derived from an EMBL/GenBank/DDBJ whole genome shotgun (WGS) entry which is preliminary data.</text>
</comment>
<keyword evidence="2" id="KW-1185">Reference proteome</keyword>
<reference evidence="1 2" key="1">
    <citation type="submission" date="2023-06" db="EMBL/GenBank/DDBJ databases">
        <title>Sporosarcina sp. nov., isolated from Korean traditional fermented seafood 'Jeotgal'.</title>
        <authorList>
            <person name="Yang A.I."/>
            <person name="Shin N.-R."/>
        </authorList>
    </citation>
    <scope>NUCLEOTIDE SEQUENCE [LARGE SCALE GENOMIC DNA]</scope>
    <source>
        <strain evidence="1 2">KCTC43456</strain>
    </source>
</reference>
<gene>
    <name evidence="1" type="ORF">QTL97_14580</name>
</gene>
<organism evidence="1 2">
    <name type="scientific">Sporosarcina thermotolerans</name>
    <dbReference type="NCBI Taxonomy" id="633404"/>
    <lineage>
        <taxon>Bacteria</taxon>
        <taxon>Bacillati</taxon>
        <taxon>Bacillota</taxon>
        <taxon>Bacilli</taxon>
        <taxon>Bacillales</taxon>
        <taxon>Caryophanaceae</taxon>
        <taxon>Sporosarcina</taxon>
    </lineage>
</organism>
<protein>
    <recommendedName>
        <fullName evidence="3">Lipoprotein</fullName>
    </recommendedName>
</protein>
<dbReference type="EMBL" id="JAUBDJ010000010">
    <property type="protein sequence ID" value="MDW0118155.1"/>
    <property type="molecule type" value="Genomic_DNA"/>
</dbReference>
<dbReference type="AlphaFoldDB" id="A0AAW9ACU3"/>
<sequence length="325" mass="37914">MKKWFTACAVSILLLGGCNPKPQQEEEKVLEDVIITIENAEKLKDTDTVYKTADLLEGLERIYRYYGNEFPAEEQAKIDVYEDFGRISYVDFMGLMAERGIDTLPSYKSARDIELALKEGKPVYAEFMLISGEEWRVLFYGYSDDDFAYYNLKSGALKTIDKKRIEALDEFETIIPYEIGELTEAEKEKSLVYVRQKITDAYWKDDSTGFKKYLPIAEQNDWLDNVNVGYGYSYHYLFHDPQPERVAKIVDAELKRWREPYTLEVALKYFSLTNDEVEIERTIRDIQIMQGHRRETLQYIIDNGAKYGNPEKAAEAAEMLKKKKQ</sequence>
<evidence type="ECO:0000313" key="2">
    <source>
        <dbReference type="Proteomes" id="UP001271648"/>
    </source>
</evidence>
<accession>A0AAW9ACU3</accession>
<dbReference type="RefSeq" id="WP_317941134.1">
    <property type="nucleotide sequence ID" value="NZ_JAUBDJ010000010.1"/>
</dbReference>
<evidence type="ECO:0000313" key="1">
    <source>
        <dbReference type="EMBL" id="MDW0118155.1"/>
    </source>
</evidence>